<organism evidence="1 2">
    <name type="scientific">Neotoma lepida</name>
    <name type="common">Desert woodrat</name>
    <dbReference type="NCBI Taxonomy" id="56216"/>
    <lineage>
        <taxon>Eukaryota</taxon>
        <taxon>Metazoa</taxon>
        <taxon>Chordata</taxon>
        <taxon>Craniata</taxon>
        <taxon>Vertebrata</taxon>
        <taxon>Euteleostomi</taxon>
        <taxon>Mammalia</taxon>
        <taxon>Eutheria</taxon>
        <taxon>Euarchontoglires</taxon>
        <taxon>Glires</taxon>
        <taxon>Rodentia</taxon>
        <taxon>Myomorpha</taxon>
        <taxon>Muroidea</taxon>
        <taxon>Cricetidae</taxon>
        <taxon>Neotominae</taxon>
        <taxon>Neotoma</taxon>
    </lineage>
</organism>
<evidence type="ECO:0000313" key="2">
    <source>
        <dbReference type="Proteomes" id="UP000092124"/>
    </source>
</evidence>
<proteinExistence type="predicted"/>
<sequence>MSKAQPPELKRFMDKKLPLKLNGVAAFITRLQRLNLQRGISCQEVGSKSHSALLFLSQVIVDMTTGEFPTFPMPAYLPCFFSLNL</sequence>
<dbReference type="OrthoDB" id="9557128at2759"/>
<reference evidence="1 2" key="1">
    <citation type="submission" date="2016-06" db="EMBL/GenBank/DDBJ databases">
        <title>The Draft Genome Sequence and Annotation of the Desert Woodrat Neotoma lepida.</title>
        <authorList>
            <person name="Campbell M."/>
            <person name="Oakeson K.F."/>
            <person name="Yandell M."/>
            <person name="Halpert J.R."/>
            <person name="Dearing D."/>
        </authorList>
    </citation>
    <scope>NUCLEOTIDE SEQUENCE [LARGE SCALE GENOMIC DNA]</scope>
    <source>
        <strain evidence="1">417</strain>
        <tissue evidence="1">Liver</tissue>
    </source>
</reference>
<evidence type="ECO:0000313" key="1">
    <source>
        <dbReference type="EMBL" id="OBS67225.1"/>
    </source>
</evidence>
<dbReference type="EMBL" id="LZPO01087143">
    <property type="protein sequence ID" value="OBS67225.1"/>
    <property type="molecule type" value="Genomic_DNA"/>
</dbReference>
<dbReference type="Proteomes" id="UP000092124">
    <property type="component" value="Unassembled WGS sequence"/>
</dbReference>
<dbReference type="AlphaFoldDB" id="A0A1A6GND6"/>
<protein>
    <submittedName>
        <fullName evidence="1">Uncharacterized protein</fullName>
    </submittedName>
</protein>
<name>A0A1A6GND6_NEOLE</name>
<keyword evidence="2" id="KW-1185">Reference proteome</keyword>
<accession>A0A1A6GND6</accession>
<gene>
    <name evidence="1" type="ORF">A6R68_04225</name>
</gene>
<comment type="caution">
    <text evidence="1">The sequence shown here is derived from an EMBL/GenBank/DDBJ whole genome shotgun (WGS) entry which is preliminary data.</text>
</comment>